<evidence type="ECO:0000256" key="1">
    <source>
        <dbReference type="ARBA" id="ARBA00009283"/>
    </source>
</evidence>
<protein>
    <recommendedName>
        <fullName evidence="7">Apyrase</fullName>
    </recommendedName>
</protein>
<gene>
    <name evidence="6" type="ORF">PAUS00366_LOCUS436</name>
</gene>
<keyword evidence="4" id="KW-0547">Nucleotide-binding</keyword>
<keyword evidence="2" id="KW-0378">Hydrolase</keyword>
<keyword evidence="4" id="KW-0067">ATP-binding</keyword>
<proteinExistence type="inferred from homology"/>
<dbReference type="GO" id="GO:0017110">
    <property type="term" value="F:nucleoside diphosphate phosphatase activity"/>
    <property type="evidence" value="ECO:0007669"/>
    <property type="project" value="TreeGrafter"/>
</dbReference>
<dbReference type="GO" id="GO:0005524">
    <property type="term" value="F:ATP binding"/>
    <property type="evidence" value="ECO:0007669"/>
    <property type="project" value="UniProtKB-KW"/>
</dbReference>
<feature type="active site" description="Proton acceptor" evidence="3">
    <location>
        <position position="258"/>
    </location>
</feature>
<evidence type="ECO:0000256" key="3">
    <source>
        <dbReference type="PIRSR" id="PIRSR600407-1"/>
    </source>
</evidence>
<dbReference type="AlphaFoldDB" id="A0A7S4A9T3"/>
<comment type="similarity">
    <text evidence="1">Belongs to the GDA1/CD39 NTPase family.</text>
</comment>
<evidence type="ECO:0000313" key="6">
    <source>
        <dbReference type="EMBL" id="CAE0707716.1"/>
    </source>
</evidence>
<dbReference type="GO" id="GO:0009134">
    <property type="term" value="P:nucleoside diphosphate catabolic process"/>
    <property type="evidence" value="ECO:0007669"/>
    <property type="project" value="TreeGrafter"/>
</dbReference>
<evidence type="ECO:0000256" key="5">
    <source>
        <dbReference type="SAM" id="SignalP"/>
    </source>
</evidence>
<keyword evidence="5" id="KW-0732">Signal</keyword>
<evidence type="ECO:0000256" key="4">
    <source>
        <dbReference type="PIRSR" id="PIRSR600407-2"/>
    </source>
</evidence>
<sequence length="689" mass="78260">MKFTSIVFVLAMAADIVDSAPSTEFSVGNKHPLENRKSWNFHVKRHQADSYDKQREGIIASANVWRFLEAVSDSPPEDERNASETQSLPYSIKRKKPKNHIPFAGGDTTHGMMIDAGSQGTRLHIYEWDKRFLLDEDDLLEVAQGKKLSYPTSNNRWTDKYTPGLDVFSYHKDADDLKEAIGGYLGSLLDFAKTVLKDKEDEWHTYPIYLKGTGGLRTLSQSERVRIIDCVRELFHDKTYNPFDFDDERARVISGEEEAIYGWVGVNFAKGTLIEQSEGVGAVTYNPKLTYGMVEMGGASTQIAVYENNGDLMANLFKLQLGGARHWNVYVHSYLYSGINGAWSRLNARLNWQGVLTNPCLPTGSSIEFSSWMHLNDKAQLYPRSHPESTTYTVTMNNDHTVFDFEKCSDISYKLLRKQTNKEWCDFQMDGNCGFAGVYQPPLPQMNRAIDEFIATSNFADVFAFLQLGERSTIDNIGKKAERICSLSFNELQVYNSNLESPLKDPDVLKQGCFRSVYVYQMLRNGWEFGDDFVIHAADVINGHKLGWALGCMLYEINTRKLLQAPRCQIYWSQILTSIQFLPNTTIILRYATNHSSSSVELPPRTFVQHTAPVAHQVLVHHSGYFGCIGYCNPTCHKNEQGVQQDSTGINIFPTNRTWNQRDGLQVDGNSRCEKFFGRVRKIIRGSQH</sequence>
<feature type="binding site" evidence="4">
    <location>
        <begin position="298"/>
        <end position="302"/>
    </location>
    <ligand>
        <name>ATP</name>
        <dbReference type="ChEBI" id="CHEBI:30616"/>
    </ligand>
</feature>
<dbReference type="GO" id="GO:0016020">
    <property type="term" value="C:membrane"/>
    <property type="evidence" value="ECO:0007669"/>
    <property type="project" value="TreeGrafter"/>
</dbReference>
<dbReference type="InterPro" id="IPR000407">
    <property type="entry name" value="GDA1_CD39_NTPase"/>
</dbReference>
<dbReference type="Pfam" id="PF01150">
    <property type="entry name" value="GDA1_CD39"/>
    <property type="match status" value="1"/>
</dbReference>
<dbReference type="PANTHER" id="PTHR11782">
    <property type="entry name" value="ADENOSINE/GUANOSINE DIPHOSPHATASE"/>
    <property type="match status" value="1"/>
</dbReference>
<reference evidence="6" key="1">
    <citation type="submission" date="2021-01" db="EMBL/GenBank/DDBJ databases">
        <authorList>
            <person name="Corre E."/>
            <person name="Pelletier E."/>
            <person name="Niang G."/>
            <person name="Scheremetjew M."/>
            <person name="Finn R."/>
            <person name="Kale V."/>
            <person name="Holt S."/>
            <person name="Cochrane G."/>
            <person name="Meng A."/>
            <person name="Brown T."/>
            <person name="Cohen L."/>
        </authorList>
    </citation>
    <scope>NUCLEOTIDE SEQUENCE</scope>
    <source>
        <strain evidence="6">10249 10 AB</strain>
    </source>
</reference>
<evidence type="ECO:0000256" key="2">
    <source>
        <dbReference type="ARBA" id="ARBA00022801"/>
    </source>
</evidence>
<feature type="chain" id="PRO_5030541671" description="Apyrase" evidence="5">
    <location>
        <begin position="20"/>
        <end position="689"/>
    </location>
</feature>
<accession>A0A7S4A9T3</accession>
<evidence type="ECO:0008006" key="7">
    <source>
        <dbReference type="Google" id="ProtNLM"/>
    </source>
</evidence>
<dbReference type="PANTHER" id="PTHR11782:SF83">
    <property type="entry name" value="GUANOSINE-DIPHOSPHATASE"/>
    <property type="match status" value="1"/>
</dbReference>
<dbReference type="CDD" id="cd24003">
    <property type="entry name" value="ASKHA_NBD_GDA1_CD39_NTPase"/>
    <property type="match status" value="1"/>
</dbReference>
<dbReference type="Gene3D" id="3.30.420.150">
    <property type="entry name" value="Exopolyphosphatase. Domain 2"/>
    <property type="match status" value="1"/>
</dbReference>
<dbReference type="Gene3D" id="3.30.420.40">
    <property type="match status" value="1"/>
</dbReference>
<feature type="signal peptide" evidence="5">
    <location>
        <begin position="1"/>
        <end position="19"/>
    </location>
</feature>
<organism evidence="6">
    <name type="scientific">Pseudo-nitzschia australis</name>
    <dbReference type="NCBI Taxonomy" id="44445"/>
    <lineage>
        <taxon>Eukaryota</taxon>
        <taxon>Sar</taxon>
        <taxon>Stramenopiles</taxon>
        <taxon>Ochrophyta</taxon>
        <taxon>Bacillariophyta</taxon>
        <taxon>Bacillariophyceae</taxon>
        <taxon>Bacillariophycidae</taxon>
        <taxon>Bacillariales</taxon>
        <taxon>Bacillariaceae</taxon>
        <taxon>Pseudo-nitzschia</taxon>
    </lineage>
</organism>
<dbReference type="EMBL" id="HBIX01000554">
    <property type="protein sequence ID" value="CAE0707716.1"/>
    <property type="molecule type" value="Transcribed_RNA"/>
</dbReference>
<name>A0A7S4A9T3_9STRA</name>